<dbReference type="eggNOG" id="ENOG502QSP9">
    <property type="taxonomic scope" value="Eukaryota"/>
</dbReference>
<dbReference type="Pfam" id="PF03080">
    <property type="entry name" value="Neprosin"/>
    <property type="match status" value="1"/>
</dbReference>
<dbReference type="PROSITE" id="PS52045">
    <property type="entry name" value="NEPROSIN_PEP_CD"/>
    <property type="match status" value="1"/>
</dbReference>
<dbReference type="AlphaFoldDB" id="R0GB40"/>
<accession>R0GB40</accession>
<dbReference type="InterPro" id="IPR004314">
    <property type="entry name" value="Neprosin"/>
</dbReference>
<name>R0GB40_9BRAS</name>
<organism evidence="3 4">
    <name type="scientific">Capsella rubella</name>
    <dbReference type="NCBI Taxonomy" id="81985"/>
    <lineage>
        <taxon>Eukaryota</taxon>
        <taxon>Viridiplantae</taxon>
        <taxon>Streptophyta</taxon>
        <taxon>Embryophyta</taxon>
        <taxon>Tracheophyta</taxon>
        <taxon>Spermatophyta</taxon>
        <taxon>Magnoliopsida</taxon>
        <taxon>eudicotyledons</taxon>
        <taxon>Gunneridae</taxon>
        <taxon>Pentapetalae</taxon>
        <taxon>rosids</taxon>
        <taxon>malvids</taxon>
        <taxon>Brassicales</taxon>
        <taxon>Brassicaceae</taxon>
        <taxon>Camelineae</taxon>
        <taxon>Capsella</taxon>
    </lineage>
</organism>
<keyword evidence="1" id="KW-0732">Signal</keyword>
<dbReference type="STRING" id="81985.R0GB40"/>
<dbReference type="Proteomes" id="UP000029121">
    <property type="component" value="Unassembled WGS sequence"/>
</dbReference>
<proteinExistence type="predicted"/>
<dbReference type="InterPro" id="IPR025521">
    <property type="entry name" value="Neprosin_propep"/>
</dbReference>
<protein>
    <recommendedName>
        <fullName evidence="2">Neprosin PEP catalytic domain-containing protein</fullName>
    </recommendedName>
</protein>
<evidence type="ECO:0000313" key="4">
    <source>
        <dbReference type="Proteomes" id="UP000029121"/>
    </source>
</evidence>
<dbReference type="EMBL" id="KB870807">
    <property type="protein sequence ID" value="EOA32801.1"/>
    <property type="molecule type" value="Genomic_DNA"/>
</dbReference>
<dbReference type="Pfam" id="PF14365">
    <property type="entry name" value="Neprosin_AP"/>
    <property type="match status" value="1"/>
</dbReference>
<dbReference type="InterPro" id="IPR053168">
    <property type="entry name" value="Glutamic_endopeptidase"/>
</dbReference>
<sequence>MEKLRECFFICRALFLCLLTLTLCVTKGDSTTINSPDGDIIDCAEILAQKSFSHPLLMYHKLQEIPRDLPNTAQNEDEVSGWQIWNSHNGLKCPEGTIPIRRVVSPKNEVTKSMAEAGLNLKHEYAIAQLNDTHKIYGTKVTMSVEHPKVTQVNEFSLSQTWLASGSFERGDLNTIEVGWQNNAYKGDTRYNLRCPGFIQTSGNVLIEGAIEPHTKAITIQIWKDPNLGHWWLSVGPNSDIGLMPVGYWPNEIFTCLSDYAEGVQWGGEIVDSFVSGLHTTTQMGSGYLPSSARAAYMRDLEIVVDTQKFQPIYDLTVIKMNSNYYNIKKTSDTSFTYGGPIHAGT</sequence>
<dbReference type="PANTHER" id="PTHR31589:SF222">
    <property type="entry name" value="RRM DOMAIN-CONTAINING PROTEIN"/>
    <property type="match status" value="1"/>
</dbReference>
<feature type="non-terminal residue" evidence="3">
    <location>
        <position position="346"/>
    </location>
</feature>
<feature type="chain" id="PRO_5004351141" description="Neprosin PEP catalytic domain-containing protein" evidence="1">
    <location>
        <begin position="31"/>
        <end position="346"/>
    </location>
</feature>
<keyword evidence="4" id="KW-1185">Reference proteome</keyword>
<evidence type="ECO:0000313" key="3">
    <source>
        <dbReference type="EMBL" id="EOA32801.1"/>
    </source>
</evidence>
<reference evidence="4" key="1">
    <citation type="journal article" date="2013" name="Nat. Genet.">
        <title>The Capsella rubella genome and the genomic consequences of rapid mating system evolution.</title>
        <authorList>
            <person name="Slotte T."/>
            <person name="Hazzouri K.M."/>
            <person name="Agren J.A."/>
            <person name="Koenig D."/>
            <person name="Maumus F."/>
            <person name="Guo Y.L."/>
            <person name="Steige K."/>
            <person name="Platts A.E."/>
            <person name="Escobar J.S."/>
            <person name="Newman L.K."/>
            <person name="Wang W."/>
            <person name="Mandakova T."/>
            <person name="Vello E."/>
            <person name="Smith L.M."/>
            <person name="Henz S.R."/>
            <person name="Steffen J."/>
            <person name="Takuno S."/>
            <person name="Brandvain Y."/>
            <person name="Coop G."/>
            <person name="Andolfatto P."/>
            <person name="Hu T.T."/>
            <person name="Blanchette M."/>
            <person name="Clark R.M."/>
            <person name="Quesneville H."/>
            <person name="Nordborg M."/>
            <person name="Gaut B.S."/>
            <person name="Lysak M.A."/>
            <person name="Jenkins J."/>
            <person name="Grimwood J."/>
            <person name="Chapman J."/>
            <person name="Prochnik S."/>
            <person name="Shu S."/>
            <person name="Rokhsar D."/>
            <person name="Schmutz J."/>
            <person name="Weigel D."/>
            <person name="Wright S.I."/>
        </authorList>
    </citation>
    <scope>NUCLEOTIDE SEQUENCE [LARGE SCALE GENOMIC DNA]</scope>
    <source>
        <strain evidence="4">cv. Monte Gargano</strain>
    </source>
</reference>
<feature type="signal peptide" evidence="1">
    <location>
        <begin position="1"/>
        <end position="30"/>
    </location>
</feature>
<evidence type="ECO:0000256" key="1">
    <source>
        <dbReference type="SAM" id="SignalP"/>
    </source>
</evidence>
<dbReference type="PANTHER" id="PTHR31589">
    <property type="entry name" value="PROTEIN, PUTATIVE (DUF239)-RELATED-RELATED"/>
    <property type="match status" value="1"/>
</dbReference>
<evidence type="ECO:0000259" key="2">
    <source>
        <dbReference type="PROSITE" id="PS52045"/>
    </source>
</evidence>
<feature type="domain" description="Neprosin PEP catalytic" evidence="2">
    <location>
        <begin position="118"/>
        <end position="346"/>
    </location>
</feature>
<gene>
    <name evidence="3" type="ORF">CARUB_v10016112mg</name>
</gene>